<dbReference type="Gene3D" id="3.40.50.300">
    <property type="entry name" value="P-loop containing nucleotide triphosphate hydrolases"/>
    <property type="match status" value="1"/>
</dbReference>
<dbReference type="GO" id="GO:0005524">
    <property type="term" value="F:ATP binding"/>
    <property type="evidence" value="ECO:0007669"/>
    <property type="project" value="InterPro"/>
</dbReference>
<dbReference type="EMBL" id="BART01025571">
    <property type="protein sequence ID" value="GAH02512.1"/>
    <property type="molecule type" value="Genomic_DNA"/>
</dbReference>
<dbReference type="PANTHER" id="PTHR46638:SF1">
    <property type="entry name" value="CORRINOID ADENOSYLTRANSFERASE"/>
    <property type="match status" value="1"/>
</dbReference>
<evidence type="ECO:0000313" key="1">
    <source>
        <dbReference type="EMBL" id="GAH02512.1"/>
    </source>
</evidence>
<dbReference type="SUPFAM" id="SSF52540">
    <property type="entry name" value="P-loop containing nucleoside triphosphate hydrolases"/>
    <property type="match status" value="1"/>
</dbReference>
<dbReference type="GO" id="GO:0009236">
    <property type="term" value="P:cobalamin biosynthetic process"/>
    <property type="evidence" value="ECO:0007669"/>
    <property type="project" value="InterPro"/>
</dbReference>
<accession>X1C580</accession>
<evidence type="ECO:0008006" key="2">
    <source>
        <dbReference type="Google" id="ProtNLM"/>
    </source>
</evidence>
<dbReference type="AlphaFoldDB" id="X1C580"/>
<feature type="non-terminal residue" evidence="1">
    <location>
        <position position="1"/>
    </location>
</feature>
<sequence>DLIVLDEVNIAAAWKLIEPNEVVKLISDKPLNVELILTGRGADAELIERADLVTEMVKIKHPYDKGIKARKGIDY</sequence>
<dbReference type="InterPro" id="IPR003724">
    <property type="entry name" value="CblAdoTrfase_CobA"/>
</dbReference>
<dbReference type="InterPro" id="IPR027417">
    <property type="entry name" value="P-loop_NTPase"/>
</dbReference>
<comment type="caution">
    <text evidence="1">The sequence shown here is derived from an EMBL/GenBank/DDBJ whole genome shotgun (WGS) entry which is preliminary data.</text>
</comment>
<dbReference type="PANTHER" id="PTHR46638">
    <property type="entry name" value="CORRINOID ADENOSYLTRANSFERASE"/>
    <property type="match status" value="1"/>
</dbReference>
<dbReference type="Pfam" id="PF02572">
    <property type="entry name" value="CobA_CobO_BtuR"/>
    <property type="match status" value="1"/>
</dbReference>
<gene>
    <name evidence="1" type="ORF">S01H4_45867</name>
</gene>
<name>X1C580_9ZZZZ</name>
<reference evidence="1" key="1">
    <citation type="journal article" date="2014" name="Front. Microbiol.">
        <title>High frequency of phylogenetically diverse reductive dehalogenase-homologous genes in deep subseafloor sedimentary metagenomes.</title>
        <authorList>
            <person name="Kawai M."/>
            <person name="Futagami T."/>
            <person name="Toyoda A."/>
            <person name="Takaki Y."/>
            <person name="Nishi S."/>
            <person name="Hori S."/>
            <person name="Arai W."/>
            <person name="Tsubouchi T."/>
            <person name="Morono Y."/>
            <person name="Uchiyama I."/>
            <person name="Ito T."/>
            <person name="Fujiyama A."/>
            <person name="Inagaki F."/>
            <person name="Takami H."/>
        </authorList>
    </citation>
    <scope>NUCLEOTIDE SEQUENCE</scope>
    <source>
        <strain evidence="1">Expedition CK06-06</strain>
    </source>
</reference>
<proteinExistence type="predicted"/>
<organism evidence="1">
    <name type="scientific">marine sediment metagenome</name>
    <dbReference type="NCBI Taxonomy" id="412755"/>
    <lineage>
        <taxon>unclassified sequences</taxon>
        <taxon>metagenomes</taxon>
        <taxon>ecological metagenomes</taxon>
    </lineage>
</organism>
<dbReference type="GO" id="GO:0008817">
    <property type="term" value="F:corrinoid adenosyltransferase activity"/>
    <property type="evidence" value="ECO:0007669"/>
    <property type="project" value="InterPro"/>
</dbReference>
<protein>
    <recommendedName>
        <fullName evidence="2">Cob(I)yrinic acid a,c-diamide adenosyltransferase</fullName>
    </recommendedName>
</protein>